<proteinExistence type="predicted"/>
<dbReference type="Pfam" id="PF12973">
    <property type="entry name" value="Cupin_7"/>
    <property type="match status" value="1"/>
</dbReference>
<dbReference type="Gene3D" id="2.60.120.10">
    <property type="entry name" value="Jelly Rolls"/>
    <property type="match status" value="1"/>
</dbReference>
<organism evidence="2 3">
    <name type="scientific">Ectopseudomonas mendocina</name>
    <name type="common">Pseudomonas mendocina</name>
    <dbReference type="NCBI Taxonomy" id="300"/>
    <lineage>
        <taxon>Bacteria</taxon>
        <taxon>Pseudomonadati</taxon>
        <taxon>Pseudomonadota</taxon>
        <taxon>Gammaproteobacteria</taxon>
        <taxon>Pseudomonadales</taxon>
        <taxon>Pseudomonadaceae</taxon>
        <taxon>Ectopseudomonas</taxon>
    </lineage>
</organism>
<dbReference type="EMBL" id="CP148074">
    <property type="protein sequence ID" value="WXL24651.1"/>
    <property type="molecule type" value="Genomic_DNA"/>
</dbReference>
<dbReference type="SUPFAM" id="SSF51182">
    <property type="entry name" value="RmlC-like cupins"/>
    <property type="match status" value="2"/>
</dbReference>
<protein>
    <submittedName>
        <fullName evidence="2">Cupin domain-containing protein</fullName>
    </submittedName>
</protein>
<evidence type="ECO:0000313" key="2">
    <source>
        <dbReference type="EMBL" id="WXL24651.1"/>
    </source>
</evidence>
<dbReference type="Proteomes" id="UP001476583">
    <property type="component" value="Chromosome"/>
</dbReference>
<reference evidence="2 3" key="1">
    <citation type="submission" date="2024-03" db="EMBL/GenBank/DDBJ databases">
        <title>Complete genome of BD2.</title>
        <authorList>
            <person name="Cao G."/>
        </authorList>
    </citation>
    <scope>NUCLEOTIDE SEQUENCE [LARGE SCALE GENOMIC DNA]</scope>
    <source>
        <strain evidence="2 3">BD2</strain>
    </source>
</reference>
<dbReference type="InterPro" id="IPR025979">
    <property type="entry name" value="ChrR-like_cupin_dom"/>
</dbReference>
<dbReference type="InterPro" id="IPR014710">
    <property type="entry name" value="RmlC-like_jellyroll"/>
</dbReference>
<accession>A0ABZ2RIU8</accession>
<dbReference type="CDD" id="cd20303">
    <property type="entry name" value="cupin_ChrR_1"/>
    <property type="match status" value="1"/>
</dbReference>
<sequence length="213" mass="23769">MIPERLHADLNLRAIEHSAELSWIDSPLPGVQRKPLYRLGAEQARATSVVRYAPGSYFSEHVHGGGEEFLVLEGVFEDEHGRYPAGSYVRNPPGSRHTPGATEGCVIFVRLRQFHPDDSVHLVSCVQAESEQLLFENEHERVWIQHLSVYTELSVENPRGLEVLLLEGSLEGADFSLQPLSWMRLPPAMPLKAVAGINGARVWIKDARADLGF</sequence>
<name>A0ABZ2RIU8_ECTME</name>
<keyword evidence="3" id="KW-1185">Reference proteome</keyword>
<evidence type="ECO:0000313" key="3">
    <source>
        <dbReference type="Proteomes" id="UP001476583"/>
    </source>
</evidence>
<dbReference type="InterPro" id="IPR011051">
    <property type="entry name" value="RmlC_Cupin_sf"/>
</dbReference>
<evidence type="ECO:0000259" key="1">
    <source>
        <dbReference type="Pfam" id="PF12973"/>
    </source>
</evidence>
<feature type="domain" description="ChrR-like cupin" evidence="1">
    <location>
        <begin position="15"/>
        <end position="114"/>
    </location>
</feature>
<gene>
    <name evidence="2" type="ORF">WG219_15180</name>
</gene>